<gene>
    <name evidence="15" type="primary">pheT</name>
    <name evidence="20" type="ORF">GH815_11175</name>
</gene>
<dbReference type="Gene3D" id="3.30.930.10">
    <property type="entry name" value="Bira Bifunctional Protein, Domain 2"/>
    <property type="match status" value="1"/>
</dbReference>
<dbReference type="CDD" id="cd00769">
    <property type="entry name" value="PheRS_beta_core"/>
    <property type="match status" value="1"/>
</dbReference>
<evidence type="ECO:0000256" key="9">
    <source>
        <dbReference type="ARBA" id="ARBA00022840"/>
    </source>
</evidence>
<evidence type="ECO:0000256" key="11">
    <source>
        <dbReference type="ARBA" id="ARBA00022884"/>
    </source>
</evidence>
<dbReference type="PROSITE" id="PS51447">
    <property type="entry name" value="FDX_ACB"/>
    <property type="match status" value="1"/>
</dbReference>
<dbReference type="GO" id="GO:0006432">
    <property type="term" value="P:phenylalanyl-tRNA aminoacylation"/>
    <property type="evidence" value="ECO:0007669"/>
    <property type="project" value="UniProtKB-UniRule"/>
</dbReference>
<evidence type="ECO:0000313" key="21">
    <source>
        <dbReference type="Proteomes" id="UP000466730"/>
    </source>
</evidence>
<keyword evidence="10 15" id="KW-0460">Magnesium</keyword>
<dbReference type="GO" id="GO:0004826">
    <property type="term" value="F:phenylalanine-tRNA ligase activity"/>
    <property type="evidence" value="ECO:0007669"/>
    <property type="project" value="UniProtKB-UniRule"/>
</dbReference>
<dbReference type="Pfam" id="PF03147">
    <property type="entry name" value="FDX-ACB"/>
    <property type="match status" value="1"/>
</dbReference>
<dbReference type="AlphaFoldDB" id="A0A844B5B1"/>
<evidence type="ECO:0000256" key="1">
    <source>
        <dbReference type="ARBA" id="ARBA00004496"/>
    </source>
</evidence>
<dbReference type="InterPro" id="IPR009061">
    <property type="entry name" value="DNA-bd_dom_put_sf"/>
</dbReference>
<sequence>MKFTLSWLRDHLETEATLDDILYALTDLGLEVEGIANPAVKLEEFTIGRVLKAEKHPDADRLRVCQVATSQGEKQIVCGAPNAREGITVVVAHPGTYIPGIDTIIQVGKIRGVESHGMMCSEREMELSEEHDGIIELPSGEVGERFVDWLAKNDPARVDPVIEIAITPNRPDALGVHGIARDLAVRGIGRLKPLVADPVPGAFPCPISVTIAPELRAKGCPHFTGRLIRGVTNGPSPRWLQDRLKAIGLRPISALVDITNFFTYDQNRPLHVFDADIVKGGLRIHPAEGGETLTALDGKDYAFAPGMMVISDDSGPESIAGVMGGAHTGVTEETVNVFLESAWWDPITIATTGRALRINSDARYRFERGVDPAHTLPGLEAATRMILDLCGGEPSDVVADGAALDTARAYRLDTDRVARLVGMDIPAEDQRATLTALGFRIADDMAHVPSWRPDVLGEADLVEEVARVTSLTKLQGKPLPRLHVGVPTGILTPMQKREAAARRSCAALGYNECVTYSFIDRASAALFGGGDQATALENPISSEMSHMRPALLPGLLQAAARNQARGFADLALFEVGPAFHGAEPGEQHLLATGLLTGHAGPRDPHGSRRPVDIYDAKADCEAVLAAIGAPARAQILRGASGWWHPGRHGMICLGPKKLLAVYGELHPKVLREMDVKGPAMAFTIWLEEPPMPRKSGATREALGVSDYQAVERDFAFVLDARVEALNVVNAAAGADKTLIEEVRVFDEFIGGTLGEGRKSLAITVRLQPMDRTLTEDEIEAVSRKIVEKVEKATGGTLRG</sequence>
<organism evidence="20 21">
    <name type="scientific">Rhodovulum strictum</name>
    <dbReference type="NCBI Taxonomy" id="58314"/>
    <lineage>
        <taxon>Bacteria</taxon>
        <taxon>Pseudomonadati</taxon>
        <taxon>Pseudomonadota</taxon>
        <taxon>Alphaproteobacteria</taxon>
        <taxon>Rhodobacterales</taxon>
        <taxon>Paracoccaceae</taxon>
        <taxon>Rhodovulum</taxon>
    </lineage>
</organism>
<dbReference type="Pfam" id="PF01588">
    <property type="entry name" value="tRNA_bind"/>
    <property type="match status" value="1"/>
</dbReference>
<dbReference type="InterPro" id="IPR012340">
    <property type="entry name" value="NA-bd_OB-fold"/>
</dbReference>
<keyword evidence="4 15" id="KW-0963">Cytoplasm</keyword>
<keyword evidence="6 15" id="KW-0436">Ligase</keyword>
<dbReference type="PANTHER" id="PTHR10947:SF0">
    <property type="entry name" value="PHENYLALANINE--TRNA LIGASE BETA SUBUNIT"/>
    <property type="match status" value="1"/>
</dbReference>
<dbReference type="InterPro" id="IPR005121">
    <property type="entry name" value="Fdx_antiC-bd"/>
</dbReference>
<dbReference type="Pfam" id="PF03483">
    <property type="entry name" value="B3_4"/>
    <property type="match status" value="1"/>
</dbReference>
<dbReference type="NCBIfam" id="TIGR00472">
    <property type="entry name" value="pheT_bact"/>
    <property type="match status" value="1"/>
</dbReference>
<dbReference type="CDD" id="cd02796">
    <property type="entry name" value="tRNA_bind_bactPheRS"/>
    <property type="match status" value="1"/>
</dbReference>
<dbReference type="InterPro" id="IPR002547">
    <property type="entry name" value="tRNA-bd_dom"/>
</dbReference>
<dbReference type="GO" id="GO:0000287">
    <property type="term" value="F:magnesium ion binding"/>
    <property type="evidence" value="ECO:0007669"/>
    <property type="project" value="UniProtKB-UniRule"/>
</dbReference>
<comment type="caution">
    <text evidence="20">The sequence shown here is derived from an EMBL/GenBank/DDBJ whole genome shotgun (WGS) entry which is preliminary data.</text>
</comment>
<proteinExistence type="inferred from homology"/>
<dbReference type="SUPFAM" id="SSF46955">
    <property type="entry name" value="Putative DNA-binding domain"/>
    <property type="match status" value="1"/>
</dbReference>
<dbReference type="InterPro" id="IPR005147">
    <property type="entry name" value="tRNA_synthase_B5-dom"/>
</dbReference>
<dbReference type="Gene3D" id="3.50.40.10">
    <property type="entry name" value="Phenylalanyl-trna Synthetase, Chain B, domain 3"/>
    <property type="match status" value="1"/>
</dbReference>
<dbReference type="OrthoDB" id="9805455at2"/>
<evidence type="ECO:0000256" key="14">
    <source>
        <dbReference type="ARBA" id="ARBA00049255"/>
    </source>
</evidence>
<dbReference type="PROSITE" id="PS50886">
    <property type="entry name" value="TRBD"/>
    <property type="match status" value="1"/>
</dbReference>
<evidence type="ECO:0000256" key="5">
    <source>
        <dbReference type="ARBA" id="ARBA00022555"/>
    </source>
</evidence>
<evidence type="ECO:0000256" key="2">
    <source>
        <dbReference type="ARBA" id="ARBA00008653"/>
    </source>
</evidence>
<keyword evidence="11 16" id="KW-0694">RNA-binding</keyword>
<dbReference type="Proteomes" id="UP000466730">
    <property type="component" value="Unassembled WGS sequence"/>
</dbReference>
<keyword evidence="5 16" id="KW-0820">tRNA-binding</keyword>
<evidence type="ECO:0000256" key="12">
    <source>
        <dbReference type="ARBA" id="ARBA00022917"/>
    </source>
</evidence>
<comment type="cofactor">
    <cofactor evidence="15">
        <name>Mg(2+)</name>
        <dbReference type="ChEBI" id="CHEBI:18420"/>
    </cofactor>
    <text evidence="15">Binds 2 magnesium ions per tetramer.</text>
</comment>
<dbReference type="SMART" id="SM00874">
    <property type="entry name" value="B5"/>
    <property type="match status" value="1"/>
</dbReference>
<evidence type="ECO:0000256" key="4">
    <source>
        <dbReference type="ARBA" id="ARBA00022490"/>
    </source>
</evidence>
<name>A0A844B5B1_9RHOB</name>
<dbReference type="InterPro" id="IPR033714">
    <property type="entry name" value="tRNA_bind_bactPheRS"/>
</dbReference>
<reference evidence="20 21" key="1">
    <citation type="submission" date="2019-11" db="EMBL/GenBank/DDBJ databases">
        <title>Draft Whole-Genome sequence of the marine photosynthetic bacterium Rhodovulum strictum DSM 11289.</title>
        <authorList>
            <person name="Kyndt J.A."/>
            <person name="Meyer T.E."/>
        </authorList>
    </citation>
    <scope>NUCLEOTIDE SEQUENCE [LARGE SCALE GENOMIC DNA]</scope>
    <source>
        <strain evidence="20 21">DSM 11289</strain>
    </source>
</reference>
<feature type="binding site" evidence="15">
    <location>
        <position position="464"/>
    </location>
    <ligand>
        <name>Mg(2+)</name>
        <dbReference type="ChEBI" id="CHEBI:18420"/>
        <note>shared with alpha subunit</note>
    </ligand>
</feature>
<evidence type="ECO:0000313" key="20">
    <source>
        <dbReference type="EMBL" id="MRH21556.1"/>
    </source>
</evidence>
<evidence type="ECO:0000256" key="16">
    <source>
        <dbReference type="PROSITE-ProRule" id="PRU00209"/>
    </source>
</evidence>
<dbReference type="SMART" id="SM00873">
    <property type="entry name" value="B3_4"/>
    <property type="match status" value="1"/>
</dbReference>
<dbReference type="InterPro" id="IPR020825">
    <property type="entry name" value="Phe-tRNA_synthase-like_B3/B4"/>
</dbReference>
<accession>A0A844B5B1</accession>
<dbReference type="Pfam" id="PF17759">
    <property type="entry name" value="tRNA_synthFbeta"/>
    <property type="match status" value="1"/>
</dbReference>
<keyword evidence="9 15" id="KW-0067">ATP-binding</keyword>
<keyword evidence="12 15" id="KW-0648">Protein biosynthesis</keyword>
<evidence type="ECO:0000259" key="18">
    <source>
        <dbReference type="PROSITE" id="PS51447"/>
    </source>
</evidence>
<comment type="catalytic activity">
    <reaction evidence="14 15">
        <text>tRNA(Phe) + L-phenylalanine + ATP = L-phenylalanyl-tRNA(Phe) + AMP + diphosphate + H(+)</text>
        <dbReference type="Rhea" id="RHEA:19413"/>
        <dbReference type="Rhea" id="RHEA-COMP:9668"/>
        <dbReference type="Rhea" id="RHEA-COMP:9699"/>
        <dbReference type="ChEBI" id="CHEBI:15378"/>
        <dbReference type="ChEBI" id="CHEBI:30616"/>
        <dbReference type="ChEBI" id="CHEBI:33019"/>
        <dbReference type="ChEBI" id="CHEBI:58095"/>
        <dbReference type="ChEBI" id="CHEBI:78442"/>
        <dbReference type="ChEBI" id="CHEBI:78531"/>
        <dbReference type="ChEBI" id="CHEBI:456215"/>
        <dbReference type="EC" id="6.1.1.20"/>
    </reaction>
</comment>
<dbReference type="RefSeq" id="WP_153748854.1">
    <property type="nucleotide sequence ID" value="NZ_BAAADI010000064.1"/>
</dbReference>
<dbReference type="InterPro" id="IPR041616">
    <property type="entry name" value="PheRS_beta_core"/>
</dbReference>
<feature type="binding site" evidence="15">
    <location>
        <position position="460"/>
    </location>
    <ligand>
        <name>Mg(2+)</name>
        <dbReference type="ChEBI" id="CHEBI:18420"/>
        <note>shared with alpha subunit</note>
    </ligand>
</feature>
<dbReference type="SUPFAM" id="SSF56037">
    <property type="entry name" value="PheT/TilS domain"/>
    <property type="match status" value="1"/>
</dbReference>
<dbReference type="FunFam" id="2.40.50.140:FF:000045">
    <property type="entry name" value="Phenylalanine--tRNA ligase beta subunit"/>
    <property type="match status" value="1"/>
</dbReference>
<feature type="domain" description="FDX-ACB" evidence="18">
    <location>
        <begin position="705"/>
        <end position="798"/>
    </location>
</feature>
<evidence type="ECO:0000256" key="8">
    <source>
        <dbReference type="ARBA" id="ARBA00022741"/>
    </source>
</evidence>
<dbReference type="GO" id="GO:0005524">
    <property type="term" value="F:ATP binding"/>
    <property type="evidence" value="ECO:0007669"/>
    <property type="project" value="UniProtKB-UniRule"/>
</dbReference>
<protein>
    <recommendedName>
        <fullName evidence="15">Phenylalanine--tRNA ligase beta subunit</fullName>
        <ecNumber evidence="15">6.1.1.20</ecNumber>
    </recommendedName>
    <alternativeName>
        <fullName evidence="15">Phenylalanyl-tRNA synthetase beta subunit</fullName>
        <shortName evidence="15">PheRS</shortName>
    </alternativeName>
</protein>
<feature type="domain" description="TRNA-binding" evidence="17">
    <location>
        <begin position="39"/>
        <end position="147"/>
    </location>
</feature>
<dbReference type="Gene3D" id="3.30.56.10">
    <property type="match status" value="2"/>
</dbReference>
<keyword evidence="8 15" id="KW-0547">Nucleotide-binding</keyword>
<dbReference type="InterPro" id="IPR036690">
    <property type="entry name" value="Fdx_antiC-bd_sf"/>
</dbReference>
<comment type="subunit">
    <text evidence="3 15">Tetramer of two alpha and two beta subunits.</text>
</comment>
<dbReference type="SUPFAM" id="SSF50249">
    <property type="entry name" value="Nucleic acid-binding proteins"/>
    <property type="match status" value="1"/>
</dbReference>
<dbReference type="InterPro" id="IPR004532">
    <property type="entry name" value="Phe-tRNA-ligase_IIc_bsu_bact"/>
</dbReference>
<dbReference type="SMART" id="SM00896">
    <property type="entry name" value="FDX-ACB"/>
    <property type="match status" value="1"/>
</dbReference>
<evidence type="ECO:0000256" key="6">
    <source>
        <dbReference type="ARBA" id="ARBA00022598"/>
    </source>
</evidence>
<feature type="binding site" evidence="15">
    <location>
        <position position="454"/>
    </location>
    <ligand>
        <name>Mg(2+)</name>
        <dbReference type="ChEBI" id="CHEBI:18420"/>
        <note>shared with alpha subunit</note>
    </ligand>
</feature>
<keyword evidence="13 15" id="KW-0030">Aminoacyl-tRNA synthetase</keyword>
<evidence type="ECO:0000256" key="15">
    <source>
        <dbReference type="HAMAP-Rule" id="MF_00283"/>
    </source>
</evidence>
<dbReference type="InterPro" id="IPR005146">
    <property type="entry name" value="B3/B4_tRNA-bd"/>
</dbReference>
<feature type="domain" description="B5" evidence="19">
    <location>
        <begin position="405"/>
        <end position="476"/>
    </location>
</feature>
<evidence type="ECO:0000256" key="3">
    <source>
        <dbReference type="ARBA" id="ARBA00011209"/>
    </source>
</evidence>
<dbReference type="Gene3D" id="3.30.70.380">
    <property type="entry name" value="Ferrodoxin-fold anticodon-binding domain"/>
    <property type="match status" value="1"/>
</dbReference>
<dbReference type="Gene3D" id="2.40.50.140">
    <property type="entry name" value="Nucleic acid-binding proteins"/>
    <property type="match status" value="1"/>
</dbReference>
<dbReference type="SUPFAM" id="SSF55681">
    <property type="entry name" value="Class II aaRS and biotin synthetases"/>
    <property type="match status" value="1"/>
</dbReference>
<dbReference type="GO" id="GO:0009328">
    <property type="term" value="C:phenylalanine-tRNA ligase complex"/>
    <property type="evidence" value="ECO:0007669"/>
    <property type="project" value="TreeGrafter"/>
</dbReference>
<dbReference type="HAMAP" id="MF_00283">
    <property type="entry name" value="Phe_tRNA_synth_beta1"/>
    <property type="match status" value="1"/>
</dbReference>
<comment type="subcellular location">
    <subcellularLocation>
        <location evidence="1 15">Cytoplasm</location>
    </subcellularLocation>
</comment>
<dbReference type="Pfam" id="PF03484">
    <property type="entry name" value="B5"/>
    <property type="match status" value="1"/>
</dbReference>
<dbReference type="NCBIfam" id="NF045760">
    <property type="entry name" value="YtpR"/>
    <property type="match status" value="1"/>
</dbReference>
<comment type="similarity">
    <text evidence="2 15">Belongs to the phenylalanyl-tRNA synthetase beta subunit family. Type 1 subfamily.</text>
</comment>
<dbReference type="SUPFAM" id="SSF54991">
    <property type="entry name" value="Anticodon-binding domain of PheRS"/>
    <property type="match status" value="1"/>
</dbReference>
<dbReference type="PANTHER" id="PTHR10947">
    <property type="entry name" value="PHENYLALANYL-TRNA SYNTHETASE BETA CHAIN AND LEUCINE-RICH REPEAT-CONTAINING PROTEIN 47"/>
    <property type="match status" value="1"/>
</dbReference>
<evidence type="ECO:0000256" key="7">
    <source>
        <dbReference type="ARBA" id="ARBA00022723"/>
    </source>
</evidence>
<keyword evidence="7 15" id="KW-0479">Metal-binding</keyword>
<evidence type="ECO:0000259" key="17">
    <source>
        <dbReference type="PROSITE" id="PS50886"/>
    </source>
</evidence>
<dbReference type="GO" id="GO:0000049">
    <property type="term" value="F:tRNA binding"/>
    <property type="evidence" value="ECO:0007669"/>
    <property type="project" value="UniProtKB-UniRule"/>
</dbReference>
<dbReference type="PROSITE" id="PS51483">
    <property type="entry name" value="B5"/>
    <property type="match status" value="1"/>
</dbReference>
<dbReference type="InterPro" id="IPR045864">
    <property type="entry name" value="aa-tRNA-synth_II/BPL/LPL"/>
</dbReference>
<dbReference type="EC" id="6.1.1.20" evidence="15"/>
<dbReference type="InterPro" id="IPR045060">
    <property type="entry name" value="Phe-tRNA-ligase_IIc_bsu"/>
</dbReference>
<feature type="binding site" evidence="15">
    <location>
        <position position="463"/>
    </location>
    <ligand>
        <name>Mg(2+)</name>
        <dbReference type="ChEBI" id="CHEBI:18420"/>
        <note>shared with alpha subunit</note>
    </ligand>
</feature>
<evidence type="ECO:0000259" key="19">
    <source>
        <dbReference type="PROSITE" id="PS51483"/>
    </source>
</evidence>
<evidence type="ECO:0000256" key="13">
    <source>
        <dbReference type="ARBA" id="ARBA00023146"/>
    </source>
</evidence>
<keyword evidence="21" id="KW-1185">Reference proteome</keyword>
<evidence type="ECO:0000256" key="10">
    <source>
        <dbReference type="ARBA" id="ARBA00022842"/>
    </source>
</evidence>
<dbReference type="EMBL" id="WJPO01000016">
    <property type="protein sequence ID" value="MRH21556.1"/>
    <property type="molecule type" value="Genomic_DNA"/>
</dbReference>